<dbReference type="InterPro" id="IPR025403">
    <property type="entry name" value="TgpA-like_C"/>
</dbReference>
<gene>
    <name evidence="4" type="ORF">HGA07_07680</name>
</gene>
<feature type="region of interest" description="Disordered" evidence="1">
    <location>
        <begin position="1"/>
        <end position="36"/>
    </location>
</feature>
<evidence type="ECO:0000313" key="5">
    <source>
        <dbReference type="Proteomes" id="UP000523447"/>
    </source>
</evidence>
<evidence type="ECO:0000259" key="3">
    <source>
        <dbReference type="Pfam" id="PF13559"/>
    </source>
</evidence>
<organism evidence="4 5">
    <name type="scientific">Nocardia veterana</name>
    <dbReference type="NCBI Taxonomy" id="132249"/>
    <lineage>
        <taxon>Bacteria</taxon>
        <taxon>Bacillati</taxon>
        <taxon>Actinomycetota</taxon>
        <taxon>Actinomycetes</taxon>
        <taxon>Mycobacteriales</taxon>
        <taxon>Nocardiaceae</taxon>
        <taxon>Nocardia</taxon>
    </lineage>
</organism>
<dbReference type="AlphaFoldDB" id="A0A7X6LWM4"/>
<protein>
    <submittedName>
        <fullName evidence="4">DUF4129 domain-containing protein</fullName>
    </submittedName>
</protein>
<evidence type="ECO:0000256" key="1">
    <source>
        <dbReference type="SAM" id="MobiDB-lite"/>
    </source>
</evidence>
<comment type="caution">
    <text evidence="4">The sequence shown here is derived from an EMBL/GenBank/DDBJ whole genome shotgun (WGS) entry which is preliminary data.</text>
</comment>
<keyword evidence="2" id="KW-1133">Transmembrane helix</keyword>
<proteinExistence type="predicted"/>
<name>A0A7X6LWM4_9NOCA</name>
<evidence type="ECO:0000256" key="2">
    <source>
        <dbReference type="SAM" id="Phobius"/>
    </source>
</evidence>
<keyword evidence="2" id="KW-0472">Membrane</keyword>
<accession>A0A7X6LWM4</accession>
<feature type="region of interest" description="Disordered" evidence="1">
    <location>
        <begin position="179"/>
        <end position="205"/>
    </location>
</feature>
<dbReference type="Pfam" id="PF13559">
    <property type="entry name" value="DUF4129"/>
    <property type="match status" value="1"/>
</dbReference>
<dbReference type="RefSeq" id="WP_040715153.1">
    <property type="nucleotide sequence ID" value="NZ_CAWPHS010000045.1"/>
</dbReference>
<feature type="domain" description="Protein-glutamine gamma-glutamyltransferase-like C-terminal" evidence="3">
    <location>
        <begin position="45"/>
        <end position="115"/>
    </location>
</feature>
<feature type="region of interest" description="Disordered" evidence="1">
    <location>
        <begin position="115"/>
        <end position="139"/>
    </location>
</feature>
<feature type="compositionally biased region" description="Pro residues" evidence="1">
    <location>
        <begin position="179"/>
        <end position="192"/>
    </location>
</feature>
<feature type="compositionally biased region" description="Basic and acidic residues" evidence="1">
    <location>
        <begin position="1"/>
        <end position="10"/>
    </location>
</feature>
<dbReference type="Proteomes" id="UP000523447">
    <property type="component" value="Unassembled WGS sequence"/>
</dbReference>
<feature type="transmembrane region" description="Helical" evidence="2">
    <location>
        <begin position="217"/>
        <end position="235"/>
    </location>
</feature>
<keyword evidence="5" id="KW-1185">Reference proteome</keyword>
<keyword evidence="2" id="KW-0812">Transmembrane</keyword>
<evidence type="ECO:0000313" key="4">
    <source>
        <dbReference type="EMBL" id="NKY85501.1"/>
    </source>
</evidence>
<sequence length="345" mass="37354">MTDENHRTHEFGAPPPPTLGAAAHHRAAAESAAGHRDFDTALRERFRAVIRGLEQGGVLEVRRGRTARETALAAADALPGTADEFDGAARSFDEIVYGGRAATPDEYHRLSAADRYSLAPPPPPEPVEQPAAEPSAARRRHLPPLPDVLRDKRFWAALLIGLAIALIAYLLVRLAAAPSAPPQPTHPQPPPPPDRDDIRPPNIGTGSDSIFQRFPPWLAYGGVQTLIFAVVVVWWRAPRRGAVVGEPRPVRVAAGELLAGQAALYRRSKDRDHVAGKLRAATLRRIRGRLALRPDTPPEVVATLLSDRLGVAPERIAGALHDPVPDDRALEYVAAQLDWIESTIG</sequence>
<reference evidence="4 5" key="1">
    <citation type="submission" date="2020-04" db="EMBL/GenBank/DDBJ databases">
        <title>MicrobeNet Type strains.</title>
        <authorList>
            <person name="Nicholson A.C."/>
        </authorList>
    </citation>
    <scope>NUCLEOTIDE SEQUENCE [LARGE SCALE GENOMIC DNA]</scope>
    <source>
        <strain evidence="4 5">DSM 44445</strain>
    </source>
</reference>
<dbReference type="EMBL" id="JAAXPE010000005">
    <property type="protein sequence ID" value="NKY85501.1"/>
    <property type="molecule type" value="Genomic_DNA"/>
</dbReference>
<feature type="transmembrane region" description="Helical" evidence="2">
    <location>
        <begin position="154"/>
        <end position="172"/>
    </location>
</feature>